<protein>
    <submittedName>
        <fullName evidence="2">Putative ring-cleavage extradiol dioxygenase</fullName>
    </submittedName>
    <submittedName>
        <fullName evidence="3">VOC family protein</fullName>
    </submittedName>
</protein>
<feature type="domain" description="VOC" evidence="1">
    <location>
        <begin position="166"/>
        <end position="287"/>
    </location>
</feature>
<dbReference type="AlphaFoldDB" id="A0A023X0Z0"/>
<dbReference type="PATRIC" id="fig|42256.3.peg.607"/>
<accession>A0A023X0Z0</accession>
<evidence type="ECO:0000313" key="3">
    <source>
        <dbReference type="EMBL" id="MDX5893294.1"/>
    </source>
</evidence>
<dbReference type="HOGENOM" id="CLU_059557_0_0_11"/>
<dbReference type="PROSITE" id="PS51819">
    <property type="entry name" value="VOC"/>
    <property type="match status" value="2"/>
</dbReference>
<dbReference type="InterPro" id="IPR029068">
    <property type="entry name" value="Glyas_Bleomycin-R_OHBP_Dase"/>
</dbReference>
<keyword evidence="4" id="KW-1185">Reference proteome</keyword>
<feature type="domain" description="VOC" evidence="1">
    <location>
        <begin position="8"/>
        <end position="123"/>
    </location>
</feature>
<organism evidence="2 4">
    <name type="scientific">Rubrobacter radiotolerans</name>
    <name type="common">Arthrobacter radiotolerans</name>
    <dbReference type="NCBI Taxonomy" id="42256"/>
    <lineage>
        <taxon>Bacteria</taxon>
        <taxon>Bacillati</taxon>
        <taxon>Actinomycetota</taxon>
        <taxon>Rubrobacteria</taxon>
        <taxon>Rubrobacterales</taxon>
        <taxon>Rubrobacteraceae</taxon>
        <taxon>Rubrobacter</taxon>
    </lineage>
</organism>
<dbReference type="InterPro" id="IPR037523">
    <property type="entry name" value="VOC_core"/>
</dbReference>
<dbReference type="CDD" id="cd16359">
    <property type="entry name" value="VOC_BsCatE_like_C"/>
    <property type="match status" value="1"/>
</dbReference>
<dbReference type="SUPFAM" id="SSF54593">
    <property type="entry name" value="Glyoxalase/Bleomycin resistance protein/Dihydroxybiphenyl dioxygenase"/>
    <property type="match status" value="2"/>
</dbReference>
<dbReference type="STRING" id="42256.RradSPS_0598"/>
<proteinExistence type="predicted"/>
<dbReference type="OrthoDB" id="9792626at2"/>
<evidence type="ECO:0000313" key="2">
    <source>
        <dbReference type="EMBL" id="AHY45881.1"/>
    </source>
</evidence>
<dbReference type="PANTHER" id="PTHR43279:SF1">
    <property type="entry name" value="CATECHOL-2,3-DIOXYGENASE"/>
    <property type="match status" value="1"/>
</dbReference>
<dbReference type="Gene3D" id="3.10.180.10">
    <property type="entry name" value="2,3-Dihydroxybiphenyl 1,2-Dioxygenase, domain 1"/>
    <property type="match status" value="2"/>
</dbReference>
<sequence length="287" mass="31127">MSIHPETHVGRVELTVADIERALGFYRDILGFEVEREDGEARLSADGRELVVLRESPGAEPQPEGTTGLYHYAILLPDRPSLGRVLKRLTSSGYPLWGASDHLVSEALYLDDPDGNGIEIYRDRPRDEWRTTPDGSLQMATLRLDLRSVLDAGAGEEWSGPPPGTTIGHMHLHVGDLGKAEEFYSGVLGLDVTVRYAGAASFLSAGGYHHHLGVNVWAGQDAPPPPEGSAGLRRFELVLPDAAELDRVRERLDAAGVHYDREDGAINLKDPWGSGIALVVEGLEGGE</sequence>
<dbReference type="EMBL" id="JAWXXX010000001">
    <property type="protein sequence ID" value="MDX5893294.1"/>
    <property type="molecule type" value="Genomic_DNA"/>
</dbReference>
<reference evidence="3" key="2">
    <citation type="submission" date="2023-11" db="EMBL/GenBank/DDBJ databases">
        <title>MicrobeMod: A computational toolkit for identifying prokaryotic methylation and restriction-modification with nanopore sequencing.</title>
        <authorList>
            <person name="Crits-Christoph A."/>
            <person name="Kang S.C."/>
            <person name="Lee H."/>
            <person name="Ostrov N."/>
        </authorList>
    </citation>
    <scope>NUCLEOTIDE SEQUENCE</scope>
    <source>
        <strain evidence="3">ATCC 51242</strain>
    </source>
</reference>
<keyword evidence="2" id="KW-0223">Dioxygenase</keyword>
<evidence type="ECO:0000313" key="4">
    <source>
        <dbReference type="Proteomes" id="UP000025229"/>
    </source>
</evidence>
<dbReference type="InterPro" id="IPR004360">
    <property type="entry name" value="Glyas_Fos-R_dOase_dom"/>
</dbReference>
<dbReference type="Proteomes" id="UP001281130">
    <property type="component" value="Unassembled WGS sequence"/>
</dbReference>
<dbReference type="RefSeq" id="WP_038680611.1">
    <property type="nucleotide sequence ID" value="NZ_CP007514.1"/>
</dbReference>
<name>A0A023X0Z0_RUBRA</name>
<keyword evidence="2" id="KW-0560">Oxidoreductase</keyword>
<dbReference type="Proteomes" id="UP000025229">
    <property type="component" value="Chromosome"/>
</dbReference>
<dbReference type="EMBL" id="CP007514">
    <property type="protein sequence ID" value="AHY45881.1"/>
    <property type="molecule type" value="Genomic_DNA"/>
</dbReference>
<dbReference type="KEGG" id="rrd:RradSPS_0598"/>
<dbReference type="Pfam" id="PF00903">
    <property type="entry name" value="Glyoxalase"/>
    <property type="match status" value="2"/>
</dbReference>
<evidence type="ECO:0000259" key="1">
    <source>
        <dbReference type="PROSITE" id="PS51819"/>
    </source>
</evidence>
<dbReference type="PANTHER" id="PTHR43279">
    <property type="entry name" value="CATECHOL-2,3-DIOXYGENASE"/>
    <property type="match status" value="1"/>
</dbReference>
<dbReference type="eggNOG" id="COG2514">
    <property type="taxonomic scope" value="Bacteria"/>
</dbReference>
<gene>
    <name evidence="2" type="ORF">RradSPS_0598</name>
    <name evidence="3" type="ORF">SIL72_04545</name>
</gene>
<dbReference type="GO" id="GO:0051213">
    <property type="term" value="F:dioxygenase activity"/>
    <property type="evidence" value="ECO:0007669"/>
    <property type="project" value="UniProtKB-KW"/>
</dbReference>
<reference evidence="2 4" key="1">
    <citation type="submission" date="2014-03" db="EMBL/GenBank/DDBJ databases">
        <title>Complete genome sequence of the Radio-Resistant Rubrobacter radiotolerans RSPS-4.</title>
        <authorList>
            <person name="Egas C.C."/>
            <person name="Barroso C.C."/>
            <person name="Froufe H.J.C."/>
            <person name="Pacheco J.J."/>
            <person name="Albuquerque L.L."/>
            <person name="da Costa M.M.S."/>
        </authorList>
    </citation>
    <scope>NUCLEOTIDE SEQUENCE [LARGE SCALE GENOMIC DNA]</scope>
    <source>
        <strain evidence="2 4">RSPS-4</strain>
    </source>
</reference>